<evidence type="ECO:0000256" key="2">
    <source>
        <dbReference type="ARBA" id="ARBA00022801"/>
    </source>
</evidence>
<name>A0A364L2B9_TALAM</name>
<dbReference type="InterPro" id="IPR013595">
    <property type="entry name" value="Pept_S33_TAP-like_C"/>
</dbReference>
<dbReference type="SUPFAM" id="SSF53474">
    <property type="entry name" value="alpha/beta-Hydrolases"/>
    <property type="match status" value="1"/>
</dbReference>
<dbReference type="PANTHER" id="PTHR43248:SF25">
    <property type="entry name" value="AB HYDROLASE-1 DOMAIN-CONTAINING PROTEIN-RELATED"/>
    <property type="match status" value="1"/>
</dbReference>
<dbReference type="PANTHER" id="PTHR43248">
    <property type="entry name" value="2-SUCCINYL-6-HYDROXY-2,4-CYCLOHEXADIENE-1-CARBOXYLATE SYNTHASE"/>
    <property type="match status" value="1"/>
</dbReference>
<keyword evidence="5" id="KW-1185">Reference proteome</keyword>
<accession>A0A364L2B9</accession>
<dbReference type="Gene3D" id="3.40.50.1820">
    <property type="entry name" value="alpha/beta hydrolase"/>
    <property type="match status" value="1"/>
</dbReference>
<dbReference type="GeneID" id="63795191"/>
<evidence type="ECO:0000256" key="1">
    <source>
        <dbReference type="ARBA" id="ARBA00010088"/>
    </source>
</evidence>
<protein>
    <recommendedName>
        <fullName evidence="3">Peptidase S33 tripeptidyl aminopeptidase-like C-terminal domain-containing protein</fullName>
    </recommendedName>
</protein>
<dbReference type="Pfam" id="PF08386">
    <property type="entry name" value="Abhydrolase_4"/>
    <property type="match status" value="1"/>
</dbReference>
<dbReference type="InterPro" id="IPR051601">
    <property type="entry name" value="Serine_prot/Carboxylest_S33"/>
</dbReference>
<gene>
    <name evidence="4" type="ORF">BHQ10_005975</name>
</gene>
<feature type="domain" description="Peptidase S33 tripeptidyl aminopeptidase-like C-terminal" evidence="3">
    <location>
        <begin position="433"/>
        <end position="534"/>
    </location>
</feature>
<organism evidence="4 5">
    <name type="scientific">Talaromyces amestolkiae</name>
    <dbReference type="NCBI Taxonomy" id="1196081"/>
    <lineage>
        <taxon>Eukaryota</taxon>
        <taxon>Fungi</taxon>
        <taxon>Dikarya</taxon>
        <taxon>Ascomycota</taxon>
        <taxon>Pezizomycotina</taxon>
        <taxon>Eurotiomycetes</taxon>
        <taxon>Eurotiomycetidae</taxon>
        <taxon>Eurotiales</taxon>
        <taxon>Trichocomaceae</taxon>
        <taxon>Talaromyces</taxon>
        <taxon>Talaromyces sect. Talaromyces</taxon>
    </lineage>
</organism>
<evidence type="ECO:0000313" key="4">
    <source>
        <dbReference type="EMBL" id="RAO69963.1"/>
    </source>
</evidence>
<evidence type="ECO:0000313" key="5">
    <source>
        <dbReference type="Proteomes" id="UP000249363"/>
    </source>
</evidence>
<evidence type="ECO:0000259" key="3">
    <source>
        <dbReference type="Pfam" id="PF08386"/>
    </source>
</evidence>
<sequence length="765" mass="83142">MDYHRTDGLGRKIAVAVTRLPAKVPVTDPRYGGAVLINPGGPGGSGVAQALITGRNLQTIVDADIDFLAETYGKYDSLYFDIIGFDPRGVNNTTPQFSCFPSMLSKTNFGLQAEADGILGSSTDSLMRNWQRMAALSQSCSEVLLARDDNDATGEAFGEHLNTVPVARDMLEIIERHAEWRENEGLKRQQEEDIITGYDAKQKIAVRTRWARGQEKLLYWGRSYGTVLGSTFATMFPDRVSRVLLDGVVDTDDYYEGGGESSITDADAIFDRFFKYCDAAGPEKCPFHMKGGSSEIRLAYEAIESGLRAKSIPVAASNDHGPEVVTWSDFKLIQRISVYQPLLTFPLLAKFLAELKRGDGSSMAAFKQGIRAVTCLSEECIGAGSWSQQCTGFETSEDSSSQAILCSDAIYTNSYDLDEFQGIWNGLASDSKSIGDYWASVYLTCVGWKPRAQWRLKGPFAGNTSHPLMLVSTTLDPVTPLKSAKKMSSQFNGSVVLEQSSEGHTTGSGPSVCSAKAIRKYFQTGQLPKPGSVCSGDFEPLVGAPQEAARLGGMSASDRRLYEALLQDTLTFGFAAALPSEMDAIKQATGSASQHTEEQKQHLYNNLPAEEREKKSYSEWVKEAYQEQYEKWMPWIEDQYLKWFGKGDNKASYATKDTLNKSKITGVSQVDQLQDDVNNLVGNQLGENGLAAPIGNMAGKEGINRMERNGKDEKGSYGGPAAGYTDSMINNAKGGAQYVGNSISGGAKSAGTYIGLGSGSSQTEK</sequence>
<dbReference type="GO" id="GO:0016787">
    <property type="term" value="F:hydrolase activity"/>
    <property type="evidence" value="ECO:0007669"/>
    <property type="project" value="UniProtKB-KW"/>
</dbReference>
<keyword evidence="2" id="KW-0378">Hydrolase</keyword>
<dbReference type="STRING" id="1196081.A0A364L2B9"/>
<dbReference type="OrthoDB" id="425534at2759"/>
<proteinExistence type="inferred from homology"/>
<dbReference type="RefSeq" id="XP_040734479.1">
    <property type="nucleotide sequence ID" value="XM_040878509.1"/>
</dbReference>
<comment type="similarity">
    <text evidence="1">Belongs to the peptidase S33 family.</text>
</comment>
<dbReference type="EMBL" id="MIKG01000011">
    <property type="protein sequence ID" value="RAO69963.1"/>
    <property type="molecule type" value="Genomic_DNA"/>
</dbReference>
<comment type="caution">
    <text evidence="4">The sequence shown here is derived from an EMBL/GenBank/DDBJ whole genome shotgun (WGS) entry which is preliminary data.</text>
</comment>
<dbReference type="AlphaFoldDB" id="A0A364L2B9"/>
<reference evidence="4 5" key="1">
    <citation type="journal article" date="2017" name="Biotechnol. Biofuels">
        <title>Differential beta-glucosidase expression as a function of carbon source availability in Talaromyces amestolkiae: a genomic and proteomic approach.</title>
        <authorList>
            <person name="de Eugenio L.I."/>
            <person name="Mendez-Liter J.A."/>
            <person name="Nieto-Dominguez M."/>
            <person name="Alonso L."/>
            <person name="Gil-Munoz J."/>
            <person name="Barriuso J."/>
            <person name="Prieto A."/>
            <person name="Martinez M.J."/>
        </authorList>
    </citation>
    <scope>NUCLEOTIDE SEQUENCE [LARGE SCALE GENOMIC DNA]</scope>
    <source>
        <strain evidence="4 5">CIB</strain>
    </source>
</reference>
<dbReference type="InterPro" id="IPR029058">
    <property type="entry name" value="AB_hydrolase_fold"/>
</dbReference>
<dbReference type="Proteomes" id="UP000249363">
    <property type="component" value="Unassembled WGS sequence"/>
</dbReference>